<accession>A0A820E1Y3</accession>
<feature type="region of interest" description="Disordered" evidence="1">
    <location>
        <begin position="136"/>
        <end position="184"/>
    </location>
</feature>
<reference evidence="2" key="1">
    <citation type="submission" date="2021-02" db="EMBL/GenBank/DDBJ databases">
        <authorList>
            <person name="Nowell W R."/>
        </authorList>
    </citation>
    <scope>NUCLEOTIDE SEQUENCE</scope>
</reference>
<name>A0A820E1Y3_9BILA</name>
<feature type="compositionally biased region" description="Low complexity" evidence="1">
    <location>
        <begin position="136"/>
        <end position="156"/>
    </location>
</feature>
<feature type="compositionally biased region" description="Polar residues" evidence="1">
    <location>
        <begin position="165"/>
        <end position="184"/>
    </location>
</feature>
<gene>
    <name evidence="2" type="ORF">OVN521_LOCUS28489</name>
</gene>
<feature type="region of interest" description="Disordered" evidence="1">
    <location>
        <begin position="228"/>
        <end position="304"/>
    </location>
</feature>
<dbReference type="AlphaFoldDB" id="A0A820E1Y3"/>
<evidence type="ECO:0000313" key="3">
    <source>
        <dbReference type="Proteomes" id="UP000663866"/>
    </source>
</evidence>
<feature type="compositionally biased region" description="Low complexity" evidence="1">
    <location>
        <begin position="292"/>
        <end position="304"/>
    </location>
</feature>
<sequence length="304" mass="33432">MAPFCPARKLINKEKTKEMLTNKETAQSQTNNFTTTTPSSTFTGISYAQITSKNINQQAPLISQQTPLLTPTNEIPSFANITACMIYAHIENTINPGTFNKTLHEIMQANKLNVTLQFPDNPQSSQQVLNLSQQTNAISTTEDNSTSSENTSNSSEKTIIDEEASNTATEQDTTTSSQELNTSELLTIGCPRVSSTPHKSPLTKITIPYPVRMVCSPPKYKTFIPHENSLQQSPATAKTTSTPPNKTLTPHQQSPVTAKTTPTNKQKINTPPPTKQTQKIIKTRQTTKQKSKNNNTITNTIVIN</sequence>
<dbReference type="EMBL" id="CAJOBG010008321">
    <property type="protein sequence ID" value="CAF4240615.1"/>
    <property type="molecule type" value="Genomic_DNA"/>
</dbReference>
<feature type="compositionally biased region" description="Basic residues" evidence="1">
    <location>
        <begin position="281"/>
        <end position="291"/>
    </location>
</feature>
<proteinExistence type="predicted"/>
<protein>
    <submittedName>
        <fullName evidence="2">Uncharacterized protein</fullName>
    </submittedName>
</protein>
<evidence type="ECO:0000313" key="2">
    <source>
        <dbReference type="EMBL" id="CAF4240615.1"/>
    </source>
</evidence>
<dbReference type="Proteomes" id="UP000663866">
    <property type="component" value="Unassembled WGS sequence"/>
</dbReference>
<feature type="compositionally biased region" description="Low complexity" evidence="1">
    <location>
        <begin position="259"/>
        <end position="280"/>
    </location>
</feature>
<feature type="compositionally biased region" description="Polar residues" evidence="1">
    <location>
        <begin position="248"/>
        <end position="258"/>
    </location>
</feature>
<evidence type="ECO:0000256" key="1">
    <source>
        <dbReference type="SAM" id="MobiDB-lite"/>
    </source>
</evidence>
<feature type="compositionally biased region" description="Low complexity" evidence="1">
    <location>
        <begin position="233"/>
        <end position="247"/>
    </location>
</feature>
<organism evidence="2 3">
    <name type="scientific">Rotaria magnacalcarata</name>
    <dbReference type="NCBI Taxonomy" id="392030"/>
    <lineage>
        <taxon>Eukaryota</taxon>
        <taxon>Metazoa</taxon>
        <taxon>Spiralia</taxon>
        <taxon>Gnathifera</taxon>
        <taxon>Rotifera</taxon>
        <taxon>Eurotatoria</taxon>
        <taxon>Bdelloidea</taxon>
        <taxon>Philodinida</taxon>
        <taxon>Philodinidae</taxon>
        <taxon>Rotaria</taxon>
    </lineage>
</organism>
<comment type="caution">
    <text evidence="2">The sequence shown here is derived from an EMBL/GenBank/DDBJ whole genome shotgun (WGS) entry which is preliminary data.</text>
</comment>
<keyword evidence="3" id="KW-1185">Reference proteome</keyword>